<name>A0A411E9U5_9FLAO</name>
<dbReference type="InterPro" id="IPR011659">
    <property type="entry name" value="WD40"/>
</dbReference>
<accession>A0A411E9U5</accession>
<dbReference type="KEGG" id="mur:EQY75_08010"/>
<organism evidence="1 2">
    <name type="scientific">Muriicola soli</name>
    <dbReference type="NCBI Taxonomy" id="2507538"/>
    <lineage>
        <taxon>Bacteria</taxon>
        <taxon>Pseudomonadati</taxon>
        <taxon>Bacteroidota</taxon>
        <taxon>Flavobacteriia</taxon>
        <taxon>Flavobacteriales</taxon>
        <taxon>Flavobacteriaceae</taxon>
        <taxon>Muriicola</taxon>
    </lineage>
</organism>
<gene>
    <name evidence="1" type="ORF">EQY75_08010</name>
</gene>
<dbReference type="RefSeq" id="WP_129604685.1">
    <property type="nucleotide sequence ID" value="NZ_CP035544.1"/>
</dbReference>
<reference evidence="1 2" key="1">
    <citation type="submission" date="2019-01" db="EMBL/GenBank/DDBJ databases">
        <title>Muriicola soli sp. nov., isolated from soil.</title>
        <authorList>
            <person name="Kang H.J."/>
            <person name="Kim S.B."/>
        </authorList>
    </citation>
    <scope>NUCLEOTIDE SEQUENCE [LARGE SCALE GENOMIC DNA]</scope>
    <source>
        <strain evidence="1 2">MMS17-SY002</strain>
    </source>
</reference>
<dbReference type="Pfam" id="PF07676">
    <property type="entry name" value="PD40"/>
    <property type="match status" value="1"/>
</dbReference>
<protein>
    <submittedName>
        <fullName evidence="1">Uncharacterized protein</fullName>
    </submittedName>
</protein>
<proteinExistence type="predicted"/>
<evidence type="ECO:0000313" key="1">
    <source>
        <dbReference type="EMBL" id="QBA64472.1"/>
    </source>
</evidence>
<dbReference type="Proteomes" id="UP000290889">
    <property type="component" value="Chromosome"/>
</dbReference>
<keyword evidence="2" id="KW-1185">Reference proteome</keyword>
<dbReference type="OrthoDB" id="9797498at2"/>
<dbReference type="EMBL" id="CP035544">
    <property type="protein sequence ID" value="QBA64472.1"/>
    <property type="molecule type" value="Genomic_DNA"/>
</dbReference>
<evidence type="ECO:0000313" key="2">
    <source>
        <dbReference type="Proteomes" id="UP000290889"/>
    </source>
</evidence>
<dbReference type="AlphaFoldDB" id="A0A411E9U5"/>
<dbReference type="SUPFAM" id="SSF69304">
    <property type="entry name" value="Tricorn protease N-terminal domain"/>
    <property type="match status" value="1"/>
</dbReference>
<sequence length="304" mass="34067">MYAISYPDLPKNKSSQHLLLSFFIFCLATTSVLAQANSEVFLLTLEKIGDKIQLGPPKNISNNSGYDNQPSFYNDNLVLFSSTRNGQTDIAAYAANKDSVFWKTNTSGGSEYSPLKIPGSKNFSAIRLDEDGKQLLYEYTWKTGRSRVVLEDLKVGYHLWFNEDILVNSVLVEDRMDLIVSNLKDHSNYTFQRNVGRSLQKIPNTRLVSFISKENEDWVLKSVNPVSGATEVITSLPRGVQDICWLPDGSVLAGQNNQLLRYNPKKMNWEVIASFPEGEMANITRLATNAISGLLLMVAEIPNK</sequence>